<evidence type="ECO:0000256" key="1">
    <source>
        <dbReference type="SAM" id="Phobius"/>
    </source>
</evidence>
<reference evidence="2 3" key="1">
    <citation type="submission" date="2020-11" db="EMBL/GenBank/DDBJ databases">
        <title>Taxonomic evaluation of the Bacillus sporothermodurans group of bacteria based on whole genome sequences.</title>
        <authorList>
            <person name="Fiedler G."/>
            <person name="Herbstmann A.-D."/>
            <person name="Doll E."/>
            <person name="Wenning M."/>
            <person name="Brinks E."/>
            <person name="Kabisch J."/>
            <person name="Breitenwieser F."/>
            <person name="Lappann M."/>
            <person name="Boehnlein C."/>
            <person name="Franz C."/>
        </authorList>
    </citation>
    <scope>NUCLEOTIDE SEQUENCE [LARGE SCALE GENOMIC DNA]</scope>
    <source>
        <strain evidence="2 3">JCM 19841</strain>
    </source>
</reference>
<feature type="transmembrane region" description="Helical" evidence="1">
    <location>
        <begin position="12"/>
        <end position="32"/>
    </location>
</feature>
<proteinExistence type="predicted"/>
<evidence type="ECO:0000313" key="2">
    <source>
        <dbReference type="EMBL" id="QQZ09708.1"/>
    </source>
</evidence>
<sequence length="64" mass="7506">MHTLNKTMYMGVTIIIWLTITIVGVVSLAWILDYRDEKIKSKKINKVDQNRGYSMEDSHRYTGE</sequence>
<keyword evidence="1" id="KW-0472">Membrane</keyword>
<gene>
    <name evidence="2" type="ORF">I5776_01615</name>
</gene>
<evidence type="ECO:0000313" key="3">
    <source>
        <dbReference type="Proteomes" id="UP000595691"/>
    </source>
</evidence>
<keyword evidence="1" id="KW-0812">Transmembrane</keyword>
<organism evidence="2 3">
    <name type="scientific">Heyndrickxia vini</name>
    <dbReference type="NCBI Taxonomy" id="1476025"/>
    <lineage>
        <taxon>Bacteria</taxon>
        <taxon>Bacillati</taxon>
        <taxon>Bacillota</taxon>
        <taxon>Bacilli</taxon>
        <taxon>Bacillales</taxon>
        <taxon>Bacillaceae</taxon>
        <taxon>Heyndrickxia</taxon>
    </lineage>
</organism>
<dbReference type="Proteomes" id="UP000595691">
    <property type="component" value="Chromosome"/>
</dbReference>
<protein>
    <submittedName>
        <fullName evidence="2">Uncharacterized protein</fullName>
    </submittedName>
</protein>
<keyword evidence="1" id="KW-1133">Transmembrane helix</keyword>
<keyword evidence="3" id="KW-1185">Reference proteome</keyword>
<name>A0ABX7E1W5_9BACI</name>
<dbReference type="RefSeq" id="WP_202778675.1">
    <property type="nucleotide sequence ID" value="NZ_CP065425.1"/>
</dbReference>
<accession>A0ABX7E1W5</accession>
<dbReference type="EMBL" id="CP065425">
    <property type="protein sequence ID" value="QQZ09708.1"/>
    <property type="molecule type" value="Genomic_DNA"/>
</dbReference>